<keyword evidence="10" id="KW-0547">Nucleotide-binding</keyword>
<dbReference type="CDD" id="cd00130">
    <property type="entry name" value="PAS"/>
    <property type="match status" value="1"/>
</dbReference>
<evidence type="ECO:0000256" key="9">
    <source>
        <dbReference type="ARBA" id="ARBA00022777"/>
    </source>
</evidence>
<dbReference type="SMART" id="SM00387">
    <property type="entry name" value="HATPase_c"/>
    <property type="match status" value="1"/>
</dbReference>
<keyword evidence="8 16" id="KW-0812">Transmembrane</keyword>
<dbReference type="SUPFAM" id="SSF55785">
    <property type="entry name" value="PYP-like sensor domain (PAS domain)"/>
    <property type="match status" value="1"/>
</dbReference>
<dbReference type="InterPro" id="IPR003594">
    <property type="entry name" value="HATPase_dom"/>
</dbReference>
<dbReference type="Pfam" id="PF00512">
    <property type="entry name" value="HisKA"/>
    <property type="match status" value="1"/>
</dbReference>
<feature type="transmembrane region" description="Helical" evidence="16">
    <location>
        <begin position="180"/>
        <end position="200"/>
    </location>
</feature>
<reference evidence="22" key="1">
    <citation type="submission" date="2017-09" db="EMBL/GenBank/DDBJ databases">
        <authorList>
            <person name="Varghese N."/>
            <person name="Submissions S."/>
        </authorList>
    </citation>
    <scope>NUCLEOTIDE SEQUENCE [LARGE SCALE GENOMIC DNA]</scope>
    <source>
        <strain evidence="22">C7</strain>
    </source>
</reference>
<dbReference type="Proteomes" id="UP000220034">
    <property type="component" value="Unassembled WGS sequence"/>
</dbReference>
<dbReference type="InterPro" id="IPR036890">
    <property type="entry name" value="HATPase_C_sf"/>
</dbReference>
<evidence type="ECO:0000259" key="17">
    <source>
        <dbReference type="PROSITE" id="PS50109"/>
    </source>
</evidence>
<dbReference type="PANTHER" id="PTHR43047">
    <property type="entry name" value="TWO-COMPONENT HISTIDINE PROTEIN KINASE"/>
    <property type="match status" value="1"/>
</dbReference>
<dbReference type="SUPFAM" id="SSF47226">
    <property type="entry name" value="Histidine-containing phosphotransfer domain, HPT domain"/>
    <property type="match status" value="1"/>
</dbReference>
<organism evidence="21 22">
    <name type="scientific">Pontivivens marinum</name>
    <dbReference type="NCBI Taxonomy" id="1690039"/>
    <lineage>
        <taxon>Bacteria</taxon>
        <taxon>Pseudomonadati</taxon>
        <taxon>Pseudomonadota</taxon>
        <taxon>Alphaproteobacteria</taxon>
        <taxon>Rhodobacterales</taxon>
        <taxon>Paracoccaceae</taxon>
        <taxon>Pontivivens</taxon>
    </lineage>
</organism>
<dbReference type="Pfam" id="PF02518">
    <property type="entry name" value="HATPase_c"/>
    <property type="match status" value="1"/>
</dbReference>
<dbReference type="Gene3D" id="1.20.120.160">
    <property type="entry name" value="HPT domain"/>
    <property type="match status" value="1"/>
</dbReference>
<dbReference type="SUPFAM" id="SSF47384">
    <property type="entry name" value="Homodimeric domain of signal transducing histidine kinase"/>
    <property type="match status" value="1"/>
</dbReference>
<dbReference type="FunFam" id="3.30.565.10:FF:000010">
    <property type="entry name" value="Sensor histidine kinase RcsC"/>
    <property type="match status" value="1"/>
</dbReference>
<dbReference type="InterPro" id="IPR005467">
    <property type="entry name" value="His_kinase_dom"/>
</dbReference>
<dbReference type="SUPFAM" id="SSF55874">
    <property type="entry name" value="ATPase domain of HSP90 chaperone/DNA topoisomerase II/histidine kinase"/>
    <property type="match status" value="1"/>
</dbReference>
<name>A0A2C9CT05_9RHOB</name>
<keyword evidence="13 16" id="KW-0472">Membrane</keyword>
<dbReference type="SMART" id="SM00388">
    <property type="entry name" value="HisKA"/>
    <property type="match status" value="1"/>
</dbReference>
<dbReference type="CDD" id="cd17546">
    <property type="entry name" value="REC_hyHK_CKI1_RcsC-like"/>
    <property type="match status" value="1"/>
</dbReference>
<keyword evidence="10" id="KW-0067">ATP-binding</keyword>
<dbReference type="InterPro" id="IPR004358">
    <property type="entry name" value="Sig_transdc_His_kin-like_C"/>
</dbReference>
<dbReference type="GO" id="GO:0000155">
    <property type="term" value="F:phosphorelay sensor kinase activity"/>
    <property type="evidence" value="ECO:0007669"/>
    <property type="project" value="InterPro"/>
</dbReference>
<dbReference type="PROSITE" id="PS50894">
    <property type="entry name" value="HPT"/>
    <property type="match status" value="1"/>
</dbReference>
<evidence type="ECO:0000256" key="13">
    <source>
        <dbReference type="ARBA" id="ARBA00023136"/>
    </source>
</evidence>
<dbReference type="EMBL" id="OCTN01000004">
    <property type="protein sequence ID" value="SOH94353.1"/>
    <property type="molecule type" value="Genomic_DNA"/>
</dbReference>
<comment type="subcellular location">
    <subcellularLocation>
        <location evidence="2">Cell inner membrane</location>
        <topology evidence="2">Multi-pass membrane protein</topology>
    </subcellularLocation>
</comment>
<evidence type="ECO:0000256" key="1">
    <source>
        <dbReference type="ARBA" id="ARBA00000085"/>
    </source>
</evidence>
<dbReference type="InterPro" id="IPR011006">
    <property type="entry name" value="CheY-like_superfamily"/>
</dbReference>
<evidence type="ECO:0000259" key="20">
    <source>
        <dbReference type="PROSITE" id="PS50894"/>
    </source>
</evidence>
<evidence type="ECO:0000256" key="12">
    <source>
        <dbReference type="ARBA" id="ARBA00023012"/>
    </source>
</evidence>
<feature type="modified residue" description="Phosphohistidine" evidence="14">
    <location>
        <position position="796"/>
    </location>
</feature>
<keyword evidence="12" id="KW-0902">Two-component regulatory system</keyword>
<dbReference type="PROSITE" id="PS50109">
    <property type="entry name" value="HIS_KIN"/>
    <property type="match status" value="1"/>
</dbReference>
<gene>
    <name evidence="21" type="ORF">SAMN06273572_10451</name>
</gene>
<evidence type="ECO:0000256" key="4">
    <source>
        <dbReference type="ARBA" id="ARBA00022475"/>
    </source>
</evidence>
<dbReference type="InterPro" id="IPR000014">
    <property type="entry name" value="PAS"/>
</dbReference>
<evidence type="ECO:0000256" key="10">
    <source>
        <dbReference type="ARBA" id="ARBA00022840"/>
    </source>
</evidence>
<keyword evidence="6 15" id="KW-0597">Phosphoprotein</keyword>
<evidence type="ECO:0000256" key="8">
    <source>
        <dbReference type="ARBA" id="ARBA00022692"/>
    </source>
</evidence>
<dbReference type="PROSITE" id="PS50110">
    <property type="entry name" value="RESPONSE_REGULATORY"/>
    <property type="match status" value="1"/>
</dbReference>
<dbReference type="InterPro" id="IPR013767">
    <property type="entry name" value="PAS_fold"/>
</dbReference>
<dbReference type="EC" id="2.7.13.3" evidence="3"/>
<evidence type="ECO:0000313" key="21">
    <source>
        <dbReference type="EMBL" id="SOH94353.1"/>
    </source>
</evidence>
<dbReference type="CDD" id="cd00082">
    <property type="entry name" value="HisKA"/>
    <property type="match status" value="1"/>
</dbReference>
<dbReference type="Gene3D" id="3.40.50.2300">
    <property type="match status" value="1"/>
</dbReference>
<keyword evidence="5" id="KW-0997">Cell inner membrane</keyword>
<dbReference type="SMART" id="SM00448">
    <property type="entry name" value="REC"/>
    <property type="match status" value="1"/>
</dbReference>
<dbReference type="Pfam" id="PF00989">
    <property type="entry name" value="PAS"/>
    <property type="match status" value="1"/>
</dbReference>
<dbReference type="InterPro" id="IPR035965">
    <property type="entry name" value="PAS-like_dom_sf"/>
</dbReference>
<sequence length="852" mass="92648">MARWLAITVLLGLLLSGAAVLAVLGSQVNDELRALRTASSDNIEWNLPQLEVDLLNLQLALEQSGDTDPVASAAAIRHKFDLFYSRVQSVTEGETFNTVRDDSNVADRLDDVRTFLDEKIPVIDAPDAVLLARTDDLIAEASLLRTTLRQLAVYGVSAFAQQSTLQREKLSALLTRTSTMLVSMIIALAAVLAILFRQFGVSEREGQKRKLTNMRLRAVIRTSLDAIIVVDNRGLIIDFNGAATEIFGYTHEEAIGLPVADAIIPERFRNAHSLGLTRFIRTGEKTILDTGLVVLQGMRKDGSELPVEMSVASAEGPHGTIFVAFVREITERLRVQEELTAARDDALAADKAKSTFLAVMSHEMRTPLNGIMGTLELLANTDIDKKQRAYVQAAQTSGSFLMRHINDVLDISKVHASKLQLTNDVFSPATLADEVVDANRANASARGNEIRVEAGLDHSVYMVADRFRVSQTLLNLVGNAIKFTSNGSVQVGVQEIATEDGPMVEFRVNDTGIGIASDKLGEVFDDFVTIDTSYSRRSDGTGLGLGISKRMATAMGGSIGVESDFGSGSSFWFRIPLVRGEKPEEKPDSQPDTDSVYEHIAPLSVLLVEDNAINSFVAREMLVGLGHEVTEAGNGLMGVEAAENQHFDIILMDISMPVMDGVTATIKIRESSGQSRDTPIVGLTAHALPEEMARFREIGMQDCMIKPITIACVTEMLANHANTPIPIEGEDDAWGEESDDGTYINSETCGELIELLGEQRFRAAFANLTDEAVRTLQSIPRPTVESDLPEVQGEVHKLAGAAATFGATVMQQHLSIVEAACKRQDVQAVNEGVGDLDTVWKMTREELEALLE</sequence>
<evidence type="ECO:0000256" key="6">
    <source>
        <dbReference type="ARBA" id="ARBA00022553"/>
    </source>
</evidence>
<proteinExistence type="predicted"/>
<evidence type="ECO:0000256" key="5">
    <source>
        <dbReference type="ARBA" id="ARBA00022519"/>
    </source>
</evidence>
<comment type="catalytic activity">
    <reaction evidence="1">
        <text>ATP + protein L-histidine = ADP + protein N-phospho-L-histidine.</text>
        <dbReference type="EC" id="2.7.13.3"/>
    </reaction>
</comment>
<dbReference type="Gene3D" id="1.10.287.130">
    <property type="match status" value="1"/>
</dbReference>
<dbReference type="AlphaFoldDB" id="A0A2C9CT05"/>
<dbReference type="InterPro" id="IPR001789">
    <property type="entry name" value="Sig_transdc_resp-reg_receiver"/>
</dbReference>
<evidence type="ECO:0000256" key="16">
    <source>
        <dbReference type="SAM" id="Phobius"/>
    </source>
</evidence>
<feature type="modified residue" description="4-aspartylphosphate" evidence="15">
    <location>
        <position position="653"/>
    </location>
</feature>
<dbReference type="InterPro" id="IPR036097">
    <property type="entry name" value="HisK_dim/P_sf"/>
</dbReference>
<keyword evidence="11 16" id="KW-1133">Transmembrane helix</keyword>
<evidence type="ECO:0000313" key="22">
    <source>
        <dbReference type="Proteomes" id="UP000220034"/>
    </source>
</evidence>
<dbReference type="GO" id="GO:0005886">
    <property type="term" value="C:plasma membrane"/>
    <property type="evidence" value="ECO:0007669"/>
    <property type="project" value="UniProtKB-SubCell"/>
</dbReference>
<feature type="domain" description="Response regulatory" evidence="18">
    <location>
        <begin position="604"/>
        <end position="721"/>
    </location>
</feature>
<dbReference type="PRINTS" id="PR00344">
    <property type="entry name" value="BCTRLSENSOR"/>
</dbReference>
<evidence type="ECO:0000259" key="19">
    <source>
        <dbReference type="PROSITE" id="PS50112"/>
    </source>
</evidence>
<keyword evidence="22" id="KW-1185">Reference proteome</keyword>
<dbReference type="Pfam" id="PF00072">
    <property type="entry name" value="Response_reg"/>
    <property type="match status" value="1"/>
</dbReference>
<dbReference type="CDD" id="cd16922">
    <property type="entry name" value="HATPase_EvgS-ArcB-TorS-like"/>
    <property type="match status" value="1"/>
</dbReference>
<evidence type="ECO:0000256" key="3">
    <source>
        <dbReference type="ARBA" id="ARBA00012438"/>
    </source>
</evidence>
<accession>A0A2C9CT05</accession>
<evidence type="ECO:0000256" key="11">
    <source>
        <dbReference type="ARBA" id="ARBA00022989"/>
    </source>
</evidence>
<dbReference type="Gene3D" id="3.30.450.20">
    <property type="entry name" value="PAS domain"/>
    <property type="match status" value="1"/>
</dbReference>
<protein>
    <recommendedName>
        <fullName evidence="3">histidine kinase</fullName>
        <ecNumber evidence="3">2.7.13.3</ecNumber>
    </recommendedName>
</protein>
<dbReference type="PANTHER" id="PTHR43047:SF64">
    <property type="entry name" value="HISTIDINE KINASE CONTAINING CHEY-HOMOLOGOUS RECEIVER DOMAIN AND PAS DOMAIN-RELATED"/>
    <property type="match status" value="1"/>
</dbReference>
<dbReference type="SMART" id="SM00091">
    <property type="entry name" value="PAS"/>
    <property type="match status" value="1"/>
</dbReference>
<evidence type="ECO:0000259" key="18">
    <source>
        <dbReference type="PROSITE" id="PS50110"/>
    </source>
</evidence>
<feature type="domain" description="PAS" evidence="19">
    <location>
        <begin position="212"/>
        <end position="283"/>
    </location>
</feature>
<feature type="domain" description="HPt" evidence="20">
    <location>
        <begin position="757"/>
        <end position="850"/>
    </location>
</feature>
<feature type="domain" description="Histidine kinase" evidence="17">
    <location>
        <begin position="359"/>
        <end position="579"/>
    </location>
</feature>
<evidence type="ECO:0000256" key="14">
    <source>
        <dbReference type="PROSITE-ProRule" id="PRU00110"/>
    </source>
</evidence>
<evidence type="ECO:0000256" key="15">
    <source>
        <dbReference type="PROSITE-ProRule" id="PRU00169"/>
    </source>
</evidence>
<dbReference type="Pfam" id="PF01627">
    <property type="entry name" value="Hpt"/>
    <property type="match status" value="1"/>
</dbReference>
<dbReference type="Gene3D" id="3.30.565.10">
    <property type="entry name" value="Histidine kinase-like ATPase, C-terminal domain"/>
    <property type="match status" value="1"/>
</dbReference>
<evidence type="ECO:0000256" key="2">
    <source>
        <dbReference type="ARBA" id="ARBA00004429"/>
    </source>
</evidence>
<keyword evidence="9" id="KW-0418">Kinase</keyword>
<keyword evidence="4" id="KW-1003">Cell membrane</keyword>
<dbReference type="InterPro" id="IPR008207">
    <property type="entry name" value="Sig_transdc_His_kin_Hpt_dom"/>
</dbReference>
<dbReference type="NCBIfam" id="TIGR00229">
    <property type="entry name" value="sensory_box"/>
    <property type="match status" value="1"/>
</dbReference>
<dbReference type="GO" id="GO:0006355">
    <property type="term" value="P:regulation of DNA-templated transcription"/>
    <property type="evidence" value="ECO:0007669"/>
    <property type="project" value="InterPro"/>
</dbReference>
<dbReference type="InterPro" id="IPR036641">
    <property type="entry name" value="HPT_dom_sf"/>
</dbReference>
<evidence type="ECO:0000256" key="7">
    <source>
        <dbReference type="ARBA" id="ARBA00022679"/>
    </source>
</evidence>
<keyword evidence="7" id="KW-0808">Transferase</keyword>
<dbReference type="InterPro" id="IPR003661">
    <property type="entry name" value="HisK_dim/P_dom"/>
</dbReference>
<dbReference type="SUPFAM" id="SSF52172">
    <property type="entry name" value="CheY-like"/>
    <property type="match status" value="1"/>
</dbReference>
<dbReference type="PROSITE" id="PS50112">
    <property type="entry name" value="PAS"/>
    <property type="match status" value="1"/>
</dbReference>